<feature type="transmembrane region" description="Helical" evidence="1">
    <location>
        <begin position="7"/>
        <end position="28"/>
    </location>
</feature>
<accession>A0A0F6MQT6</accession>
<dbReference type="RefSeq" id="WP_002667627.1">
    <property type="nucleotide sequence ID" value="NZ_CM001797.1"/>
</dbReference>
<feature type="transmembrane region" description="Helical" evidence="1">
    <location>
        <begin position="119"/>
        <end position="137"/>
    </location>
</feature>
<sequence length="279" mass="31924">MKRINKPLFAVLLIYILCFILRFIEYFIIRTDQTFWGEAFLHKLLGIVILFIVAKLYNFKAQDIGFNKERAVKYTLMGLLFGICIYILAYSIEIAIAVSDKNFRSLQLYVSTYSVDKNIGNQTSILFFVICIIGNIINVVMEEGIFRGLFPKMLEKKYAFFVSALITSGLFGLWHFIGPLRNYFDGRNSIEGMYANIIMLVTASGFIGLKFALLTKLTGSIYMSMGDHFVNNAIINILHVISFTGGDELMFVRIAIAQSVSFIIILLVYLHKKKFQRNK</sequence>
<dbReference type="HOGENOM" id="CLU_083286_0_0_12"/>
<evidence type="ECO:0000259" key="2">
    <source>
        <dbReference type="Pfam" id="PF02517"/>
    </source>
</evidence>
<reference evidence="3" key="1">
    <citation type="submission" date="2012-01" db="EMBL/GenBank/DDBJ databases">
        <title>The Genome Sequence of Treponema denticola OTK.</title>
        <authorList>
            <consortium name="The Broad Institute Genome Sequencing Platform"/>
            <person name="Earl A."/>
            <person name="Ward D."/>
            <person name="Feldgarden M."/>
            <person name="Gevers D."/>
            <person name="Blanton J.M."/>
            <person name="Fenno C.J."/>
            <person name="Baranova O.V."/>
            <person name="Mathney J."/>
            <person name="Dewhirst F.E."/>
            <person name="Izard J."/>
            <person name="Young S.K."/>
            <person name="Zeng Q."/>
            <person name="Gargeya S."/>
            <person name="Fitzgerald M."/>
            <person name="Haas B."/>
            <person name="Abouelleil A."/>
            <person name="Alvarado L."/>
            <person name="Arachchi H.M."/>
            <person name="Berlin A."/>
            <person name="Chapman S.B."/>
            <person name="Gearin G."/>
            <person name="Goldberg J."/>
            <person name="Griggs A."/>
            <person name="Gujja S."/>
            <person name="Hansen M."/>
            <person name="Heiman D."/>
            <person name="Howarth C."/>
            <person name="Larimer J."/>
            <person name="Lui A."/>
            <person name="MacDonald P.J.P."/>
            <person name="McCowen C."/>
            <person name="Montmayeur A."/>
            <person name="Murphy C."/>
            <person name="Neiman D."/>
            <person name="Pearson M."/>
            <person name="Priest M."/>
            <person name="Roberts A."/>
            <person name="Saif S."/>
            <person name="Shea T."/>
            <person name="Sisk P."/>
            <person name="Stolte C."/>
            <person name="Sykes S."/>
            <person name="Wortman J."/>
            <person name="Nusbaum C."/>
            <person name="Birren B."/>
        </authorList>
    </citation>
    <scope>NUCLEOTIDE SEQUENCE [LARGE SCALE GENOMIC DNA]</scope>
    <source>
        <strain evidence="3">OTK</strain>
    </source>
</reference>
<dbReference type="InterPro" id="IPR003675">
    <property type="entry name" value="Rce1/LyrA-like_dom"/>
</dbReference>
<feature type="transmembrane region" description="Helical" evidence="1">
    <location>
        <begin position="229"/>
        <end position="245"/>
    </location>
</feature>
<feature type="transmembrane region" description="Helical" evidence="1">
    <location>
        <begin position="40"/>
        <end position="57"/>
    </location>
</feature>
<gene>
    <name evidence="3" type="ORF">HMPREF9723_00817</name>
</gene>
<dbReference type="GO" id="GO:0080120">
    <property type="term" value="P:CAAX-box protein maturation"/>
    <property type="evidence" value="ECO:0007669"/>
    <property type="project" value="UniProtKB-ARBA"/>
</dbReference>
<feature type="domain" description="CAAX prenyl protease 2/Lysostaphin resistance protein A-like" evidence="2">
    <location>
        <begin position="127"/>
        <end position="234"/>
    </location>
</feature>
<organism evidence="3">
    <name type="scientific">Treponema denticola OTK</name>
    <dbReference type="NCBI Taxonomy" id="999434"/>
    <lineage>
        <taxon>Bacteria</taxon>
        <taxon>Pseudomonadati</taxon>
        <taxon>Spirochaetota</taxon>
        <taxon>Spirochaetia</taxon>
        <taxon>Spirochaetales</taxon>
        <taxon>Treponemataceae</taxon>
        <taxon>Treponema</taxon>
    </lineage>
</organism>
<name>A0A0F6MQT6_TREDN</name>
<protein>
    <recommendedName>
        <fullName evidence="2">CAAX prenyl protease 2/Lysostaphin resistance protein A-like domain-containing protein</fullName>
    </recommendedName>
</protein>
<evidence type="ECO:0000256" key="1">
    <source>
        <dbReference type="SAM" id="Phobius"/>
    </source>
</evidence>
<keyword evidence="1" id="KW-0812">Transmembrane</keyword>
<keyword evidence="1" id="KW-1133">Transmembrane helix</keyword>
<dbReference type="PATRIC" id="fig|999434.4.peg.853"/>
<comment type="caution">
    <text evidence="3">The sequence shown here is derived from an EMBL/GenBank/DDBJ whole genome shotgun (WGS) entry which is preliminary data.</text>
</comment>
<evidence type="ECO:0000313" key="3">
    <source>
        <dbReference type="EMBL" id="EMB23679.1"/>
    </source>
</evidence>
<proteinExistence type="predicted"/>
<dbReference type="Proteomes" id="UP000011701">
    <property type="component" value="Chromosome"/>
</dbReference>
<dbReference type="EMBL" id="AGDY01000004">
    <property type="protein sequence ID" value="EMB23679.1"/>
    <property type="molecule type" value="Genomic_DNA"/>
</dbReference>
<feature type="transmembrane region" description="Helical" evidence="1">
    <location>
        <begin position="197"/>
        <end position="217"/>
    </location>
</feature>
<feature type="transmembrane region" description="Helical" evidence="1">
    <location>
        <begin position="251"/>
        <end position="270"/>
    </location>
</feature>
<dbReference type="AlphaFoldDB" id="A0A0F6MQT6"/>
<dbReference type="Pfam" id="PF02517">
    <property type="entry name" value="Rce1-like"/>
    <property type="match status" value="1"/>
</dbReference>
<feature type="transmembrane region" description="Helical" evidence="1">
    <location>
        <begin position="158"/>
        <end position="177"/>
    </location>
</feature>
<feature type="transmembrane region" description="Helical" evidence="1">
    <location>
        <begin position="78"/>
        <end position="99"/>
    </location>
</feature>
<dbReference type="GO" id="GO:0004175">
    <property type="term" value="F:endopeptidase activity"/>
    <property type="evidence" value="ECO:0007669"/>
    <property type="project" value="UniProtKB-ARBA"/>
</dbReference>
<keyword evidence="1" id="KW-0472">Membrane</keyword>